<sequence>MTAGTIEVWVVDRDGGRFERAAVEAQGEYTEVLSAAEEAAERLGIALDKKARRTLRPVPRGEDGLPRRARIVVAGGNLVLADPVEKLRHWTKLASDVAADLLIWHEDGRWALQVATPMDDLPPRPRPRERSLRAAVESAEWRELVDDWGRIDKKLPGGTGRYLSEVDGVGWKGSSLGGIEALFDGGAGAAVWRNGAWHDVGERPEPDFWGDPVPERECPDKSTSCPSCAGRGSFYDGFTWTVTDFAGFTDHRTVRGGPGTPLPRSTSFGDPRHELRNVPRPRDVLFDHGIDYALVKDRRNLPVGADFLDAAVIAPAGSSARDLEATFIARCTAKSAGARGYAIVSPPPPDRLGSLAELVWSMGGEVHAAIRDETNRRNEGTAHAGKRWGVGVTPFAEPFRPSGVAILHHSLEAAAADCWNRFPDVARRDLDTPTGHATVDTFSERLVLADLMSSLSSLRQRVGPATISVRLGTDRVSAVLHSGRRGARPRTLGEAPDVRRLAERLRDSAEGLFE</sequence>
<evidence type="ECO:0000313" key="3">
    <source>
        <dbReference type="Proteomes" id="UP001595823"/>
    </source>
</evidence>
<dbReference type="Proteomes" id="UP001595823">
    <property type="component" value="Unassembled WGS sequence"/>
</dbReference>
<proteinExistence type="predicted"/>
<feature type="region of interest" description="Disordered" evidence="1">
    <location>
        <begin position="252"/>
        <end position="274"/>
    </location>
</feature>
<comment type="caution">
    <text evidence="2">The sequence shown here is derived from an EMBL/GenBank/DDBJ whole genome shotgun (WGS) entry which is preliminary data.</text>
</comment>
<dbReference type="RefSeq" id="WP_380618228.1">
    <property type="nucleotide sequence ID" value="NZ_JBHSDK010000005.1"/>
</dbReference>
<dbReference type="EMBL" id="JBHSDK010000005">
    <property type="protein sequence ID" value="MFC4334463.1"/>
    <property type="molecule type" value="Genomic_DNA"/>
</dbReference>
<evidence type="ECO:0000313" key="2">
    <source>
        <dbReference type="EMBL" id="MFC4334463.1"/>
    </source>
</evidence>
<protein>
    <submittedName>
        <fullName evidence="2">Uncharacterized protein</fullName>
    </submittedName>
</protein>
<gene>
    <name evidence="2" type="ORF">ACFPET_04535</name>
</gene>
<evidence type="ECO:0000256" key="1">
    <source>
        <dbReference type="SAM" id="MobiDB-lite"/>
    </source>
</evidence>
<keyword evidence="3" id="KW-1185">Reference proteome</keyword>
<accession>A0ABV8TVK9</accession>
<organism evidence="2 3">
    <name type="scientific">Salininema proteolyticum</name>
    <dbReference type="NCBI Taxonomy" id="1607685"/>
    <lineage>
        <taxon>Bacteria</taxon>
        <taxon>Bacillati</taxon>
        <taxon>Actinomycetota</taxon>
        <taxon>Actinomycetes</taxon>
        <taxon>Glycomycetales</taxon>
        <taxon>Glycomycetaceae</taxon>
        <taxon>Salininema</taxon>
    </lineage>
</organism>
<name>A0ABV8TVK9_9ACTN</name>
<reference evidence="3" key="1">
    <citation type="journal article" date="2019" name="Int. J. Syst. Evol. Microbiol.">
        <title>The Global Catalogue of Microorganisms (GCM) 10K type strain sequencing project: providing services to taxonomists for standard genome sequencing and annotation.</title>
        <authorList>
            <consortium name="The Broad Institute Genomics Platform"/>
            <consortium name="The Broad Institute Genome Sequencing Center for Infectious Disease"/>
            <person name="Wu L."/>
            <person name="Ma J."/>
        </authorList>
    </citation>
    <scope>NUCLEOTIDE SEQUENCE [LARGE SCALE GENOMIC DNA]</scope>
    <source>
        <strain evidence="3">IBRC-M 10908</strain>
    </source>
</reference>